<protein>
    <submittedName>
        <fullName evidence="1">(African queen) hypothetical protein</fullName>
    </submittedName>
</protein>
<gene>
    <name evidence="1" type="ORF">DCHRY22_LOCUS285</name>
    <name evidence="2" type="ORF">DCHRY22_LOCUS3215</name>
</gene>
<dbReference type="AlphaFoldDB" id="A0A8J2Q7Q4"/>
<sequence length="99" mass="11308">MASRMLFLRCAMVRGRSTKPGKCGKSNYGQERVCEVEFQTERESERPLEKRLSTAKARCSLNQSMMAADWREKQTWELPPPDAPSLAPLPAQLTARDFF</sequence>
<dbReference type="EMBL" id="CAKASE010000047">
    <property type="protein sequence ID" value="CAG9561765.1"/>
    <property type="molecule type" value="Genomic_DNA"/>
</dbReference>
<evidence type="ECO:0000313" key="3">
    <source>
        <dbReference type="Proteomes" id="UP000789524"/>
    </source>
</evidence>
<keyword evidence="3" id="KW-1185">Reference proteome</keyword>
<comment type="caution">
    <text evidence="1">The sequence shown here is derived from an EMBL/GenBank/DDBJ whole genome shotgun (WGS) entry which is preliminary data.</text>
</comment>
<accession>A0A8J2Q7Q4</accession>
<organism evidence="1 3">
    <name type="scientific">Danaus chrysippus</name>
    <name type="common">African queen</name>
    <dbReference type="NCBI Taxonomy" id="151541"/>
    <lineage>
        <taxon>Eukaryota</taxon>
        <taxon>Metazoa</taxon>
        <taxon>Ecdysozoa</taxon>
        <taxon>Arthropoda</taxon>
        <taxon>Hexapoda</taxon>
        <taxon>Insecta</taxon>
        <taxon>Pterygota</taxon>
        <taxon>Neoptera</taxon>
        <taxon>Endopterygota</taxon>
        <taxon>Lepidoptera</taxon>
        <taxon>Glossata</taxon>
        <taxon>Ditrysia</taxon>
        <taxon>Papilionoidea</taxon>
        <taxon>Nymphalidae</taxon>
        <taxon>Danainae</taxon>
        <taxon>Danaini</taxon>
        <taxon>Danaina</taxon>
        <taxon>Danaus</taxon>
        <taxon>Anosia</taxon>
    </lineage>
</organism>
<name>A0A8J2Q7Q4_9NEOP</name>
<evidence type="ECO:0000313" key="1">
    <source>
        <dbReference type="EMBL" id="CAG9558047.1"/>
    </source>
</evidence>
<evidence type="ECO:0000313" key="2">
    <source>
        <dbReference type="EMBL" id="CAG9561765.1"/>
    </source>
</evidence>
<dbReference type="EMBL" id="CAKASE010000043">
    <property type="protein sequence ID" value="CAG9558047.1"/>
    <property type="molecule type" value="Genomic_DNA"/>
</dbReference>
<proteinExistence type="predicted"/>
<dbReference type="Proteomes" id="UP000789524">
    <property type="component" value="Unassembled WGS sequence"/>
</dbReference>
<reference evidence="1" key="1">
    <citation type="submission" date="2021-09" db="EMBL/GenBank/DDBJ databases">
        <authorList>
            <person name="Martin H S."/>
        </authorList>
    </citation>
    <scope>NUCLEOTIDE SEQUENCE</scope>
</reference>